<keyword evidence="3" id="KW-1185">Reference proteome</keyword>
<accession>A0A642UG96</accession>
<dbReference type="Proteomes" id="UP000761534">
    <property type="component" value="Unassembled WGS sequence"/>
</dbReference>
<protein>
    <submittedName>
        <fullName evidence="2">Uncharacterized protein</fullName>
    </submittedName>
</protein>
<proteinExistence type="predicted"/>
<name>A0A642UG96_9ASCO</name>
<reference evidence="2" key="1">
    <citation type="journal article" date="2019" name="G3 (Bethesda)">
        <title>Genome Assemblies of Two Rare Opportunistic Yeast Pathogens: Diutina rugosa (syn. Candida rugosa) and Trichomonascus ciferrii (syn. Candida ciferrii).</title>
        <authorList>
            <person name="Mixao V."/>
            <person name="Saus E."/>
            <person name="Hansen A.P."/>
            <person name="Lass-Florl C."/>
            <person name="Gabaldon T."/>
        </authorList>
    </citation>
    <scope>NUCLEOTIDE SEQUENCE</scope>
    <source>
        <strain evidence="2">CBS 4856</strain>
    </source>
</reference>
<sequence length="162" mass="17923">METKNPIADVSLTDASRLPTQQAKDTAETLTELAGLNVVGRSDTLVESNQGGQGATAAGSEPTVYQTPTTSSPIVWATILFAFHTEIWKLIDMDSETESVPTTTFTACGLYIVHHANQEWIQAVLNQGFFTFHDGNETFHLSIRTPPQDWTERKVKRNQNQD</sequence>
<dbReference type="AlphaFoldDB" id="A0A642UG96"/>
<comment type="caution">
    <text evidence="2">The sequence shown here is derived from an EMBL/GenBank/DDBJ whole genome shotgun (WGS) entry which is preliminary data.</text>
</comment>
<feature type="region of interest" description="Disordered" evidence="1">
    <location>
        <begin position="1"/>
        <end position="22"/>
    </location>
</feature>
<evidence type="ECO:0000256" key="1">
    <source>
        <dbReference type="SAM" id="MobiDB-lite"/>
    </source>
</evidence>
<dbReference type="VEuPathDB" id="FungiDB:TRICI_006580"/>
<evidence type="ECO:0000313" key="2">
    <source>
        <dbReference type="EMBL" id="KAA8898319.1"/>
    </source>
</evidence>
<evidence type="ECO:0000313" key="3">
    <source>
        <dbReference type="Proteomes" id="UP000761534"/>
    </source>
</evidence>
<organism evidence="2 3">
    <name type="scientific">Trichomonascus ciferrii</name>
    <dbReference type="NCBI Taxonomy" id="44093"/>
    <lineage>
        <taxon>Eukaryota</taxon>
        <taxon>Fungi</taxon>
        <taxon>Dikarya</taxon>
        <taxon>Ascomycota</taxon>
        <taxon>Saccharomycotina</taxon>
        <taxon>Dipodascomycetes</taxon>
        <taxon>Dipodascales</taxon>
        <taxon>Trichomonascaceae</taxon>
        <taxon>Trichomonascus</taxon>
        <taxon>Trichomonascus ciferrii complex</taxon>
    </lineage>
</organism>
<feature type="region of interest" description="Disordered" evidence="1">
    <location>
        <begin position="46"/>
        <end position="65"/>
    </location>
</feature>
<gene>
    <name evidence="2" type="ORF">TRICI_006580</name>
</gene>
<dbReference type="EMBL" id="SWFS01000547">
    <property type="protein sequence ID" value="KAA8898319.1"/>
    <property type="molecule type" value="Genomic_DNA"/>
</dbReference>